<feature type="transmembrane region" description="Helical" evidence="1">
    <location>
        <begin position="93"/>
        <end position="116"/>
    </location>
</feature>
<reference evidence="2" key="1">
    <citation type="submission" date="2020-10" db="EMBL/GenBank/DDBJ databases">
        <authorList>
            <person name="Han B."/>
            <person name="Lu T."/>
            <person name="Zhao Q."/>
            <person name="Huang X."/>
            <person name="Zhao Y."/>
        </authorList>
    </citation>
    <scope>NUCLEOTIDE SEQUENCE</scope>
</reference>
<evidence type="ECO:0000313" key="3">
    <source>
        <dbReference type="Proteomes" id="UP000604825"/>
    </source>
</evidence>
<protein>
    <submittedName>
        <fullName evidence="2">Uncharacterized protein</fullName>
    </submittedName>
</protein>
<sequence>MAMSCETISLQHLHFVTACYSVDRQQPGRMPPLPPLWRGGDRRDSGKEYLLDKHMENHGIVLPVAQSLDPGEIITALGSTDSCRHLSTRLGSLVLFMVKMALVSIKCAYILSVVALCEITRFQNNIKKYTFLPGMPQQEPVQSDMKRAE</sequence>
<accession>A0A811QV66</accession>
<keyword evidence="3" id="KW-1185">Reference proteome</keyword>
<comment type="caution">
    <text evidence="2">The sequence shown here is derived from an EMBL/GenBank/DDBJ whole genome shotgun (WGS) entry which is preliminary data.</text>
</comment>
<organism evidence="2 3">
    <name type="scientific">Miscanthus lutarioriparius</name>
    <dbReference type="NCBI Taxonomy" id="422564"/>
    <lineage>
        <taxon>Eukaryota</taxon>
        <taxon>Viridiplantae</taxon>
        <taxon>Streptophyta</taxon>
        <taxon>Embryophyta</taxon>
        <taxon>Tracheophyta</taxon>
        <taxon>Spermatophyta</taxon>
        <taxon>Magnoliopsida</taxon>
        <taxon>Liliopsida</taxon>
        <taxon>Poales</taxon>
        <taxon>Poaceae</taxon>
        <taxon>PACMAD clade</taxon>
        <taxon>Panicoideae</taxon>
        <taxon>Andropogonodae</taxon>
        <taxon>Andropogoneae</taxon>
        <taxon>Saccharinae</taxon>
        <taxon>Miscanthus</taxon>
    </lineage>
</organism>
<keyword evidence="1" id="KW-0812">Transmembrane</keyword>
<keyword evidence="1" id="KW-1133">Transmembrane helix</keyword>
<proteinExistence type="predicted"/>
<evidence type="ECO:0000256" key="1">
    <source>
        <dbReference type="SAM" id="Phobius"/>
    </source>
</evidence>
<keyword evidence="1" id="KW-0472">Membrane</keyword>
<name>A0A811QV66_9POAL</name>
<dbReference type="AlphaFoldDB" id="A0A811QV66"/>
<dbReference type="Proteomes" id="UP000604825">
    <property type="component" value="Unassembled WGS sequence"/>
</dbReference>
<dbReference type="EMBL" id="CAJGYO010000012">
    <property type="protein sequence ID" value="CAD6263049.1"/>
    <property type="molecule type" value="Genomic_DNA"/>
</dbReference>
<gene>
    <name evidence="2" type="ORF">NCGR_LOCUS46370</name>
</gene>
<evidence type="ECO:0000313" key="2">
    <source>
        <dbReference type="EMBL" id="CAD6263049.1"/>
    </source>
</evidence>